<dbReference type="Proteomes" id="UP000469440">
    <property type="component" value="Unassembled WGS sequence"/>
</dbReference>
<keyword evidence="2" id="KW-1185">Reference proteome</keyword>
<evidence type="ECO:0000313" key="2">
    <source>
        <dbReference type="Proteomes" id="UP000469440"/>
    </source>
</evidence>
<reference evidence="1 2" key="1">
    <citation type="submission" date="2019-09" db="EMBL/GenBank/DDBJ databases">
        <title>Genome sequence of Clostridium sp. EA1.</title>
        <authorList>
            <person name="Poehlein A."/>
            <person name="Bengelsdorf F.R."/>
            <person name="Daniel R."/>
        </authorList>
    </citation>
    <scope>NUCLEOTIDE SEQUENCE [LARGE SCALE GENOMIC DNA]</scope>
    <source>
        <strain evidence="1 2">EA1</strain>
    </source>
</reference>
<protein>
    <submittedName>
        <fullName evidence="1">Uncharacterized protein</fullName>
    </submittedName>
</protein>
<accession>A0A6N8I307</accession>
<name>A0A6N8I307_9FIRM</name>
<evidence type="ECO:0000313" key="1">
    <source>
        <dbReference type="EMBL" id="MVB12531.1"/>
    </source>
</evidence>
<dbReference type="EMBL" id="VWXL01000098">
    <property type="protein sequence ID" value="MVB12531.1"/>
    <property type="molecule type" value="Genomic_DNA"/>
</dbReference>
<dbReference type="AlphaFoldDB" id="A0A6N8I307"/>
<sequence length="61" mass="7499">MKYVYISKRPVTDKERFDILHVKDRKNFITMENRGNMIEDIKKYSKLPFRDLPTKEDFNNM</sequence>
<proteinExistence type="predicted"/>
<organism evidence="1 2">
    <name type="scientific">Caproicibacter fermentans</name>
    <dbReference type="NCBI Taxonomy" id="2576756"/>
    <lineage>
        <taxon>Bacteria</taxon>
        <taxon>Bacillati</taxon>
        <taxon>Bacillota</taxon>
        <taxon>Clostridia</taxon>
        <taxon>Eubacteriales</taxon>
        <taxon>Acutalibacteraceae</taxon>
        <taxon>Caproicibacter</taxon>
    </lineage>
</organism>
<gene>
    <name evidence="1" type="ORF">CAFE_32710</name>
</gene>
<comment type="caution">
    <text evidence="1">The sequence shown here is derived from an EMBL/GenBank/DDBJ whole genome shotgun (WGS) entry which is preliminary data.</text>
</comment>